<accession>A0AA40CIZ2</accession>
<protein>
    <submittedName>
        <fullName evidence="1">Uncharacterized protein</fullName>
    </submittedName>
</protein>
<sequence>MAGTDNPPGVEPTESGIPTWVPDLYAFTQAPTRHIYFRHRQTASTSIMNLPIILDANMSLTCDAIPLPFGEPLFSTTVNQLRETPIALKEYTQQAGACNPFCAGVPPLQALFSLLLSLDDSQRYDRMSAPFDSHDAFLLQAGLKFYTALVPPEDGLADVPYAPELMEEFLAAFLGSRDFTLRPEWDHLRQTLRFDYDDLMTSVLVHALQAVREEIVFGTQDGHLGLCSFPLSEEDEFFVVPGCSSALVLRWVADHHVLRGPYISRFESIID</sequence>
<comment type="caution">
    <text evidence="1">The sequence shown here is derived from an EMBL/GenBank/DDBJ whole genome shotgun (WGS) entry which is preliminary data.</text>
</comment>
<dbReference type="EMBL" id="JAULSV010000006">
    <property type="protein sequence ID" value="KAK0640641.1"/>
    <property type="molecule type" value="Genomic_DNA"/>
</dbReference>
<gene>
    <name evidence="1" type="ORF">B0T16DRAFT_460807</name>
</gene>
<reference evidence="1" key="1">
    <citation type="submission" date="2023-06" db="EMBL/GenBank/DDBJ databases">
        <title>Genome-scale phylogeny and comparative genomics of the fungal order Sordariales.</title>
        <authorList>
            <consortium name="Lawrence Berkeley National Laboratory"/>
            <person name="Hensen N."/>
            <person name="Bonometti L."/>
            <person name="Westerberg I."/>
            <person name="Brannstrom I.O."/>
            <person name="Guillou S."/>
            <person name="Cros-Aarteil S."/>
            <person name="Calhoun S."/>
            <person name="Haridas S."/>
            <person name="Kuo A."/>
            <person name="Mondo S."/>
            <person name="Pangilinan J."/>
            <person name="Riley R."/>
            <person name="Labutti K."/>
            <person name="Andreopoulos B."/>
            <person name="Lipzen A."/>
            <person name="Chen C."/>
            <person name="Yanf M."/>
            <person name="Daum C."/>
            <person name="Ng V."/>
            <person name="Clum A."/>
            <person name="Steindorff A."/>
            <person name="Ohm R."/>
            <person name="Martin F."/>
            <person name="Silar P."/>
            <person name="Natvig D."/>
            <person name="Lalanne C."/>
            <person name="Gautier V."/>
            <person name="Ament-Velasquez S.L."/>
            <person name="Kruys A."/>
            <person name="Hutchinson M.I."/>
            <person name="Powell A.J."/>
            <person name="Barry K."/>
            <person name="Miller A.N."/>
            <person name="Grigoriev I.V."/>
            <person name="Debuchy R."/>
            <person name="Gladieux P."/>
            <person name="Thoren M.H."/>
            <person name="Johannesson H."/>
        </authorList>
    </citation>
    <scope>NUCLEOTIDE SEQUENCE</scope>
    <source>
        <strain evidence="1">SMH2532-1</strain>
    </source>
</reference>
<evidence type="ECO:0000313" key="2">
    <source>
        <dbReference type="Proteomes" id="UP001174936"/>
    </source>
</evidence>
<dbReference type="AlphaFoldDB" id="A0AA40CIZ2"/>
<dbReference type="Proteomes" id="UP001174936">
    <property type="component" value="Unassembled WGS sequence"/>
</dbReference>
<keyword evidence="2" id="KW-1185">Reference proteome</keyword>
<proteinExistence type="predicted"/>
<organism evidence="1 2">
    <name type="scientific">Cercophora newfieldiana</name>
    <dbReference type="NCBI Taxonomy" id="92897"/>
    <lineage>
        <taxon>Eukaryota</taxon>
        <taxon>Fungi</taxon>
        <taxon>Dikarya</taxon>
        <taxon>Ascomycota</taxon>
        <taxon>Pezizomycotina</taxon>
        <taxon>Sordariomycetes</taxon>
        <taxon>Sordariomycetidae</taxon>
        <taxon>Sordariales</taxon>
        <taxon>Lasiosphaeriaceae</taxon>
        <taxon>Cercophora</taxon>
    </lineage>
</organism>
<name>A0AA40CIZ2_9PEZI</name>
<evidence type="ECO:0000313" key="1">
    <source>
        <dbReference type="EMBL" id="KAK0640641.1"/>
    </source>
</evidence>